<gene>
    <name evidence="1" type="ORF">Amon02_000138800</name>
</gene>
<proteinExistence type="predicted"/>
<keyword evidence="2" id="KW-1185">Reference proteome</keyword>
<evidence type="ECO:0000313" key="2">
    <source>
        <dbReference type="Proteomes" id="UP001165064"/>
    </source>
</evidence>
<sequence length="791" mass="81051">MSSFTFTWPSGPKDVIVTGTFDNWSKTLPLVKQADGSFELTVPFPKDQEKILFKFVVDGEWATSKTYKSEPDTSGHLNNVLTPKDFVSTSKSSASKIPEAGGLAVPVTAAPSKETPSTLDPQAKTLDPKKSLDPKPELSTTVLPSSEGKQTTLGEPGVVIPKDPHSVSAFNEVRDVDAKALNEESEPIVGTGVPTTTTAPATTSSEEPTLSTTVLPTSEGKQTTLGEPGAVIPKDPHSVSAFKEVRDVDAKALNEESEPIVGTGIPKTETTDETAPVPTASSTINDEDAKQEVKKPATERIAVYSEGESATEPELSTTVLPTSEGKQTTLGEAGAAIPKDPQSVSAFNEVRDVDAKALNEESEPVVGTGASSTATAAGVGATAVGAAAVGAAALASKSKKQEPEPEVSTTVLPTSEGKQTTLGEAGAAIPKDPHSVSAFSEVRDVDAKALNEGYEPVVGTGAPSSTTSAPAAVATSADKESELSTTVLPSSEGKQATLGEPGAVIPNDPHSVSAFDEVRDVDAKALNEESEPIVGTGAPAAAAATTSAAPASKEPELSTTVLPTSEGKQTTLGEAGAAIPKDPQSVSAFNEVRDVDAKALNEESEPVVGTGAPTPAKTTSAAPVKTTSTPTEPEVSAAVLPTSEGKQTTLGEAGAAVPKNPQVVPELSQVRDVDAKALNETDKPIVGTGKTTESPAAATSAVESASEPVTAESKTVEPKSSEAPTSNDATPLTTETPATKEVSPVVGAETAAASKPESEEKKTKYVKKVVKKVKKEKTPETSNGAETCYYY</sequence>
<dbReference type="EMBL" id="BSXS01000669">
    <property type="protein sequence ID" value="GME73404.1"/>
    <property type="molecule type" value="Genomic_DNA"/>
</dbReference>
<organism evidence="1 2">
    <name type="scientific">Ambrosiozyma monospora</name>
    <name type="common">Yeast</name>
    <name type="synonym">Endomycopsis monosporus</name>
    <dbReference type="NCBI Taxonomy" id="43982"/>
    <lineage>
        <taxon>Eukaryota</taxon>
        <taxon>Fungi</taxon>
        <taxon>Dikarya</taxon>
        <taxon>Ascomycota</taxon>
        <taxon>Saccharomycotina</taxon>
        <taxon>Pichiomycetes</taxon>
        <taxon>Pichiales</taxon>
        <taxon>Pichiaceae</taxon>
        <taxon>Ambrosiozyma</taxon>
    </lineage>
</organism>
<protein>
    <submittedName>
        <fullName evidence="1">Unnamed protein product</fullName>
    </submittedName>
</protein>
<accession>A0ACB5SV86</accession>
<comment type="caution">
    <text evidence="1">The sequence shown here is derived from an EMBL/GenBank/DDBJ whole genome shotgun (WGS) entry which is preliminary data.</text>
</comment>
<name>A0ACB5SV86_AMBMO</name>
<reference evidence="1" key="1">
    <citation type="submission" date="2023-04" db="EMBL/GenBank/DDBJ databases">
        <title>Ambrosiozyma monospora NBRC 10751.</title>
        <authorList>
            <person name="Ichikawa N."/>
            <person name="Sato H."/>
            <person name="Tonouchi N."/>
        </authorList>
    </citation>
    <scope>NUCLEOTIDE SEQUENCE</scope>
    <source>
        <strain evidence="1">NBRC 10751</strain>
    </source>
</reference>
<evidence type="ECO:0000313" key="1">
    <source>
        <dbReference type="EMBL" id="GME73404.1"/>
    </source>
</evidence>
<dbReference type="Proteomes" id="UP001165064">
    <property type="component" value="Unassembled WGS sequence"/>
</dbReference>